<dbReference type="SUPFAM" id="SSF48576">
    <property type="entry name" value="Terpenoid synthases"/>
    <property type="match status" value="1"/>
</dbReference>
<dbReference type="GO" id="GO:0004659">
    <property type="term" value="F:prenyltransferase activity"/>
    <property type="evidence" value="ECO:0007669"/>
    <property type="project" value="InterPro"/>
</dbReference>
<comment type="caution">
    <text evidence="2">The sequence shown here is derived from an EMBL/GenBank/DDBJ whole genome shotgun (WGS) entry which is preliminary data.</text>
</comment>
<organism evidence="2 3">
    <name type="scientific">Streptomyces telluris</name>
    <dbReference type="NCBI Taxonomy" id="2720021"/>
    <lineage>
        <taxon>Bacteria</taxon>
        <taxon>Bacillati</taxon>
        <taxon>Actinomycetota</taxon>
        <taxon>Actinomycetes</taxon>
        <taxon>Kitasatosporales</taxon>
        <taxon>Streptomycetaceae</taxon>
        <taxon>Streptomyces</taxon>
    </lineage>
</organism>
<dbReference type="Proteomes" id="UP001142374">
    <property type="component" value="Unassembled WGS sequence"/>
</dbReference>
<dbReference type="AlphaFoldDB" id="A0A9X2RNT6"/>
<dbReference type="InterPro" id="IPR000092">
    <property type="entry name" value="Polyprenyl_synt"/>
</dbReference>
<protein>
    <submittedName>
        <fullName evidence="2">Polyprenyl synthetase family protein</fullName>
    </submittedName>
</protein>
<accession>A0A9X2RNT6</accession>
<dbReference type="InterPro" id="IPR008949">
    <property type="entry name" value="Isoprenoid_synthase_dom_sf"/>
</dbReference>
<reference evidence="2" key="1">
    <citation type="submission" date="2022-06" db="EMBL/GenBank/DDBJ databases">
        <title>WGS of actinobacteria.</title>
        <authorList>
            <person name="Thawai C."/>
        </authorList>
    </citation>
    <scope>NUCLEOTIDE SEQUENCE</scope>
    <source>
        <strain evidence="2">AA8</strain>
    </source>
</reference>
<dbReference type="Pfam" id="PF00348">
    <property type="entry name" value="polyprenyl_synt"/>
    <property type="match status" value="1"/>
</dbReference>
<dbReference type="EMBL" id="JANIID010000009">
    <property type="protein sequence ID" value="MCQ8770761.1"/>
    <property type="molecule type" value="Genomic_DNA"/>
</dbReference>
<proteinExistence type="inferred from homology"/>
<keyword evidence="3" id="KW-1185">Reference proteome</keyword>
<evidence type="ECO:0000256" key="1">
    <source>
        <dbReference type="RuleBase" id="RU004466"/>
    </source>
</evidence>
<keyword evidence="1" id="KW-0808">Transferase</keyword>
<dbReference type="Gene3D" id="1.10.600.10">
    <property type="entry name" value="Farnesyl Diphosphate Synthase"/>
    <property type="match status" value="1"/>
</dbReference>
<evidence type="ECO:0000313" key="3">
    <source>
        <dbReference type="Proteomes" id="UP001142374"/>
    </source>
</evidence>
<name>A0A9X2RNT6_9ACTN</name>
<comment type="similarity">
    <text evidence="1">Belongs to the FPP/GGPP synthase family.</text>
</comment>
<dbReference type="GO" id="GO:0008299">
    <property type="term" value="P:isoprenoid biosynthetic process"/>
    <property type="evidence" value="ECO:0007669"/>
    <property type="project" value="InterPro"/>
</dbReference>
<gene>
    <name evidence="2" type="ORF">NQU55_13395</name>
</gene>
<sequence length="322" mass="35378">MTTQPQLPRAVAPREPVPQIQRAGMLDQVEKRLRGLLNDEHRRWRTADARGAGIVESLAELVAVGADRVRPVILLTGYLAAGGDPEAPEAVEAAAALELLDTCTLIRSDVRDNAALRRGIPTLHVSRAAEHERNGWAGEARRFGDSTATLAGDLALSLGDRLAARLPAAAWQIWDDMRTERVIGTYAHEAMAAEYLDDPWPGRCISGCDRGCTAGWYALRHPLRLGAALAGRSDLDTAYDAYARSLHAAWRLRGFLDGGPEYDWDAELLREILLEREERGIAERLIRELVDRASRTAASSRLADGWCEELTAFAVRMAAERA</sequence>
<evidence type="ECO:0000313" key="2">
    <source>
        <dbReference type="EMBL" id="MCQ8770761.1"/>
    </source>
</evidence>
<dbReference type="RefSeq" id="WP_240976515.1">
    <property type="nucleotide sequence ID" value="NZ_JAATER010000195.1"/>
</dbReference>